<evidence type="ECO:0000256" key="1">
    <source>
        <dbReference type="ARBA" id="ARBA00022801"/>
    </source>
</evidence>
<evidence type="ECO:0000313" key="3">
    <source>
        <dbReference type="EMBL" id="TXC76133.1"/>
    </source>
</evidence>
<dbReference type="OrthoDB" id="344730at2"/>
<accession>A0A5C6US25</accession>
<dbReference type="CDD" id="cd03443">
    <property type="entry name" value="PaaI_thioesterase"/>
    <property type="match status" value="1"/>
</dbReference>
<evidence type="ECO:0000313" key="4">
    <source>
        <dbReference type="Proteomes" id="UP000321168"/>
    </source>
</evidence>
<dbReference type="GO" id="GO:0016289">
    <property type="term" value="F:acyl-CoA hydrolase activity"/>
    <property type="evidence" value="ECO:0007669"/>
    <property type="project" value="UniProtKB-ARBA"/>
</dbReference>
<dbReference type="AlphaFoldDB" id="A0A5C6US25"/>
<protein>
    <submittedName>
        <fullName evidence="3">PaaI family thioesterase</fullName>
    </submittedName>
</protein>
<dbReference type="Proteomes" id="UP000321168">
    <property type="component" value="Unassembled WGS sequence"/>
</dbReference>
<dbReference type="InterPro" id="IPR006683">
    <property type="entry name" value="Thioestr_dom"/>
</dbReference>
<gene>
    <name evidence="3" type="ORF">FRX97_11515</name>
</gene>
<keyword evidence="1" id="KW-0378">Hydrolase</keyword>
<dbReference type="Pfam" id="PF03061">
    <property type="entry name" value="4HBT"/>
    <property type="match status" value="1"/>
</dbReference>
<organism evidence="3 4">
    <name type="scientific">Luteibaculum oceani</name>
    <dbReference type="NCBI Taxonomy" id="1294296"/>
    <lineage>
        <taxon>Bacteria</taxon>
        <taxon>Pseudomonadati</taxon>
        <taxon>Bacteroidota</taxon>
        <taxon>Flavobacteriia</taxon>
        <taxon>Flavobacteriales</taxon>
        <taxon>Luteibaculaceae</taxon>
        <taxon>Luteibaculum</taxon>
    </lineage>
</organism>
<dbReference type="SUPFAM" id="SSF54637">
    <property type="entry name" value="Thioesterase/thiol ester dehydrase-isomerase"/>
    <property type="match status" value="1"/>
</dbReference>
<comment type="caution">
    <text evidence="3">The sequence shown here is derived from an EMBL/GenBank/DDBJ whole genome shotgun (WGS) entry which is preliminary data.</text>
</comment>
<keyword evidence="4" id="KW-1185">Reference proteome</keyword>
<dbReference type="EMBL" id="VORB01000011">
    <property type="protein sequence ID" value="TXC76133.1"/>
    <property type="molecule type" value="Genomic_DNA"/>
</dbReference>
<feature type="domain" description="Thioesterase" evidence="2">
    <location>
        <begin position="55"/>
        <end position="125"/>
    </location>
</feature>
<sequence>MTSNPLHFRKLESMYLSAPINKIHFPSTAIEISDGSSIITINLDESYHHTARAGHGSVYFKLLDDASFFAANSKQPNYFVLTQSFALDFIKPIFEGKLTAIGKFIKEEAGKFYAESELFNNQNELVGKGSGVFAISKIPLNSIPEYQETVK</sequence>
<reference evidence="3 4" key="1">
    <citation type="submission" date="2019-08" db="EMBL/GenBank/DDBJ databases">
        <title>Genome of Luteibaculum oceani JCM 18817.</title>
        <authorList>
            <person name="Bowman J.P."/>
        </authorList>
    </citation>
    <scope>NUCLEOTIDE SEQUENCE [LARGE SCALE GENOMIC DNA]</scope>
    <source>
        <strain evidence="3 4">JCM 18817</strain>
    </source>
</reference>
<dbReference type="NCBIfam" id="TIGR00369">
    <property type="entry name" value="unchar_dom_1"/>
    <property type="match status" value="1"/>
</dbReference>
<evidence type="ECO:0000259" key="2">
    <source>
        <dbReference type="Pfam" id="PF03061"/>
    </source>
</evidence>
<proteinExistence type="predicted"/>
<dbReference type="InterPro" id="IPR029069">
    <property type="entry name" value="HotDog_dom_sf"/>
</dbReference>
<dbReference type="Gene3D" id="3.10.129.10">
    <property type="entry name" value="Hotdog Thioesterase"/>
    <property type="match status" value="1"/>
</dbReference>
<name>A0A5C6US25_9FLAO</name>
<dbReference type="InterPro" id="IPR003736">
    <property type="entry name" value="PAAI_dom"/>
</dbReference>